<accession>A0ABU1YAI6</accession>
<dbReference type="InterPro" id="IPR019734">
    <property type="entry name" value="TPR_rpt"/>
</dbReference>
<gene>
    <name evidence="4" type="ORF">J2W48_003206</name>
</gene>
<dbReference type="InterPro" id="IPR011990">
    <property type="entry name" value="TPR-like_helical_dom_sf"/>
</dbReference>
<reference evidence="4 5" key="1">
    <citation type="submission" date="2023-07" db="EMBL/GenBank/DDBJ databases">
        <title>Sorghum-associated microbial communities from plants grown in Nebraska, USA.</title>
        <authorList>
            <person name="Schachtman D."/>
        </authorList>
    </citation>
    <scope>NUCLEOTIDE SEQUENCE [LARGE SCALE GENOMIC DNA]</scope>
    <source>
        <strain evidence="4 5">4129</strain>
    </source>
</reference>
<evidence type="ECO:0000256" key="3">
    <source>
        <dbReference type="PROSITE-ProRule" id="PRU00339"/>
    </source>
</evidence>
<sequence length="291" mass="33098">MKKIFLVTLTTLVFSVGFSQNVEENIAKQACECLHKNDIITEEIYTSCLSNALADVVLKDNDIKVRESINTVEGIQSLLEKSNAVLSKTCDKVSKNDAKAESKSSPFYSESKNEQAQNLYIIAKDLMHAQNYKPAIESLQMALKKDPKFVLALDDIAMCYKQLNEYENAIKYYKKSLEIYPEGDFALVNIGVVYTLKTDYKTALTYYEKLIKYDPNNAEGYFGAGKSYLALNNDEKALDQIFKAHRIYTTDESDYIKDTENLMGAIYQKMTKENKEDVFKKIAAENNITIE</sequence>
<dbReference type="Pfam" id="PF00515">
    <property type="entry name" value="TPR_1"/>
    <property type="match status" value="1"/>
</dbReference>
<dbReference type="Proteomes" id="UP001269081">
    <property type="component" value="Unassembled WGS sequence"/>
</dbReference>
<feature type="repeat" description="TPR" evidence="3">
    <location>
        <begin position="184"/>
        <end position="217"/>
    </location>
</feature>
<keyword evidence="1" id="KW-0677">Repeat</keyword>
<evidence type="ECO:0000256" key="1">
    <source>
        <dbReference type="ARBA" id="ARBA00022737"/>
    </source>
</evidence>
<evidence type="ECO:0000313" key="4">
    <source>
        <dbReference type="EMBL" id="MDR7211252.1"/>
    </source>
</evidence>
<organism evidence="4 5">
    <name type="scientific">Flavobacterium piscis</name>
    <dbReference type="NCBI Taxonomy" id="1114874"/>
    <lineage>
        <taxon>Bacteria</taxon>
        <taxon>Pseudomonadati</taxon>
        <taxon>Bacteroidota</taxon>
        <taxon>Flavobacteriia</taxon>
        <taxon>Flavobacteriales</taxon>
        <taxon>Flavobacteriaceae</taxon>
        <taxon>Flavobacterium</taxon>
    </lineage>
</organism>
<keyword evidence="5" id="KW-1185">Reference proteome</keyword>
<protein>
    <submittedName>
        <fullName evidence="4">Tetratricopeptide (TPR) repeat protein</fullName>
    </submittedName>
</protein>
<dbReference type="RefSeq" id="WP_310282585.1">
    <property type="nucleotide sequence ID" value="NZ_JAVDWQ010000011.1"/>
</dbReference>
<evidence type="ECO:0000313" key="5">
    <source>
        <dbReference type="Proteomes" id="UP001269081"/>
    </source>
</evidence>
<evidence type="ECO:0000256" key="2">
    <source>
        <dbReference type="ARBA" id="ARBA00022803"/>
    </source>
</evidence>
<proteinExistence type="predicted"/>
<name>A0ABU1YAI6_9FLAO</name>
<dbReference type="Pfam" id="PF13414">
    <property type="entry name" value="TPR_11"/>
    <property type="match status" value="1"/>
</dbReference>
<comment type="caution">
    <text evidence="4">The sequence shown here is derived from an EMBL/GenBank/DDBJ whole genome shotgun (WGS) entry which is preliminary data.</text>
</comment>
<dbReference type="PROSITE" id="PS50293">
    <property type="entry name" value="TPR_REGION"/>
    <property type="match status" value="1"/>
</dbReference>
<keyword evidence="2 3" id="KW-0802">TPR repeat</keyword>
<dbReference type="PROSITE" id="PS50005">
    <property type="entry name" value="TPR"/>
    <property type="match status" value="2"/>
</dbReference>
<dbReference type="Gene3D" id="1.25.40.10">
    <property type="entry name" value="Tetratricopeptide repeat domain"/>
    <property type="match status" value="2"/>
</dbReference>
<dbReference type="InterPro" id="IPR051685">
    <property type="entry name" value="Ycf3/AcsC/BcsC/TPR_MFPF"/>
</dbReference>
<dbReference type="EMBL" id="JAVDWQ010000011">
    <property type="protein sequence ID" value="MDR7211252.1"/>
    <property type="molecule type" value="Genomic_DNA"/>
</dbReference>
<dbReference type="PANTHER" id="PTHR44943:SF4">
    <property type="entry name" value="TPR REPEAT-CONTAINING PROTEIN MJ0798"/>
    <property type="match status" value="1"/>
</dbReference>
<dbReference type="PANTHER" id="PTHR44943">
    <property type="entry name" value="CELLULOSE SYNTHASE OPERON PROTEIN C"/>
    <property type="match status" value="1"/>
</dbReference>
<dbReference type="SUPFAM" id="SSF48452">
    <property type="entry name" value="TPR-like"/>
    <property type="match status" value="1"/>
</dbReference>
<feature type="repeat" description="TPR" evidence="3">
    <location>
        <begin position="150"/>
        <end position="183"/>
    </location>
</feature>
<dbReference type="SMART" id="SM00028">
    <property type="entry name" value="TPR"/>
    <property type="match status" value="4"/>
</dbReference>